<dbReference type="Gene3D" id="3.30.60.90">
    <property type="match status" value="1"/>
</dbReference>
<keyword evidence="2 10" id="KW-0645">Protease</keyword>
<dbReference type="InterPro" id="IPR000169">
    <property type="entry name" value="Pept_cys_AS"/>
</dbReference>
<feature type="active site" evidence="8 10">
    <location>
        <position position="327"/>
    </location>
</feature>
<dbReference type="Gene3D" id="3.90.70.10">
    <property type="entry name" value="Cysteine proteinases"/>
    <property type="match status" value="1"/>
</dbReference>
<dbReference type="GO" id="GO:0004198">
    <property type="term" value="F:calcium-dependent cysteine-type endopeptidase activity"/>
    <property type="evidence" value="ECO:0007669"/>
    <property type="project" value="InterPro"/>
</dbReference>
<dbReference type="PROSITE" id="PS50135">
    <property type="entry name" value="ZF_ZZ_2"/>
    <property type="match status" value="1"/>
</dbReference>
<evidence type="ECO:0000256" key="7">
    <source>
        <dbReference type="ARBA" id="ARBA00022833"/>
    </source>
</evidence>
<evidence type="ECO:0000256" key="3">
    <source>
        <dbReference type="ARBA" id="ARBA00022723"/>
    </source>
</evidence>
<dbReference type="CDD" id="cd00044">
    <property type="entry name" value="CysPc"/>
    <property type="match status" value="1"/>
</dbReference>
<proteinExistence type="inferred from homology"/>
<dbReference type="PROSITE" id="PS01357">
    <property type="entry name" value="ZF_ZZ_1"/>
    <property type="match status" value="1"/>
</dbReference>
<dbReference type="OrthoDB" id="424753at2759"/>
<evidence type="ECO:0000313" key="15">
    <source>
        <dbReference type="Proteomes" id="UP000305948"/>
    </source>
</evidence>
<evidence type="ECO:0000256" key="4">
    <source>
        <dbReference type="ARBA" id="ARBA00022771"/>
    </source>
</evidence>
<dbReference type="SUPFAM" id="SSF57850">
    <property type="entry name" value="RING/U-box"/>
    <property type="match status" value="1"/>
</dbReference>
<dbReference type="PANTHER" id="PTHR10183:SF379">
    <property type="entry name" value="CALPAIN-5"/>
    <property type="match status" value="1"/>
</dbReference>
<dbReference type="InterPro" id="IPR000433">
    <property type="entry name" value="Znf_ZZ"/>
</dbReference>
<dbReference type="PROSITE" id="PS00139">
    <property type="entry name" value="THIOL_PROTEASE_CYS"/>
    <property type="match status" value="1"/>
</dbReference>
<feature type="domain" description="ZZ-type" evidence="12">
    <location>
        <begin position="643"/>
        <end position="697"/>
    </location>
</feature>
<feature type="active site" evidence="8 10">
    <location>
        <position position="307"/>
    </location>
</feature>
<evidence type="ECO:0000256" key="5">
    <source>
        <dbReference type="ARBA" id="ARBA00022801"/>
    </source>
</evidence>
<dbReference type="SMART" id="SM00291">
    <property type="entry name" value="ZnF_ZZ"/>
    <property type="match status" value="1"/>
</dbReference>
<evidence type="ECO:0000256" key="2">
    <source>
        <dbReference type="ARBA" id="ARBA00022670"/>
    </source>
</evidence>
<dbReference type="InterPro" id="IPR001300">
    <property type="entry name" value="Peptidase_C2_calpain_cat"/>
</dbReference>
<protein>
    <submittedName>
        <fullName evidence="14">Cysteine proteinase</fullName>
    </submittedName>
</protein>
<dbReference type="InterPro" id="IPR022684">
    <property type="entry name" value="Calpain_cysteine_protease"/>
</dbReference>
<keyword evidence="6 10" id="KW-0788">Thiol protease</keyword>
<dbReference type="PANTHER" id="PTHR10183">
    <property type="entry name" value="CALPAIN"/>
    <property type="match status" value="1"/>
</dbReference>
<dbReference type="SMART" id="SM00230">
    <property type="entry name" value="CysPc"/>
    <property type="match status" value="1"/>
</dbReference>
<dbReference type="STRING" id="5364.A0A5C3N080"/>
<comment type="similarity">
    <text evidence="1">Belongs to the peptidase C2 family.</text>
</comment>
<feature type="active site" evidence="8 10">
    <location>
        <position position="128"/>
    </location>
</feature>
<dbReference type="PRINTS" id="PR00704">
    <property type="entry name" value="CALPAIN"/>
</dbReference>
<evidence type="ECO:0000256" key="6">
    <source>
        <dbReference type="ARBA" id="ARBA00022807"/>
    </source>
</evidence>
<dbReference type="EMBL" id="ML213513">
    <property type="protein sequence ID" value="TFK50435.1"/>
    <property type="molecule type" value="Genomic_DNA"/>
</dbReference>
<dbReference type="InterPro" id="IPR038765">
    <property type="entry name" value="Papain-like_cys_pep_sf"/>
</dbReference>
<keyword evidence="3" id="KW-0479">Metal-binding</keyword>
<name>A0A5C3N080_9AGAM</name>
<dbReference type="CDD" id="cd02340">
    <property type="entry name" value="ZZ_NBR1_like"/>
    <property type="match status" value="1"/>
</dbReference>
<feature type="region of interest" description="Disordered" evidence="11">
    <location>
        <begin position="558"/>
        <end position="584"/>
    </location>
</feature>
<dbReference type="InterPro" id="IPR043145">
    <property type="entry name" value="Znf_ZZ_sf"/>
</dbReference>
<feature type="domain" description="Calpain catalytic" evidence="13">
    <location>
        <begin position="95"/>
        <end position="386"/>
    </location>
</feature>
<sequence length="749" mass="83730">MSVTASVLGLWSRTSKTEKLGLGGLSLSYGQSPHHAGLLVTEELDKAIERCRAKVQAIAADCRRRNRRFKDIEFDLEGDRYRCLHNLGVSDSLNPNDVLRVPQIFKDHAFYIDGASATDIAQGALGDCWFVSALSTVSTKPGLIEKICVARDEQVGIYGFLFYRDSGWTEVIIDDFLCTSVPKFEELNDNEKNLYKYDKDVYNSMARKGSKTLYFARSGTENETWVPLIEKAYAKLHGDYASLEGGFACEAIEDMTGGVANEINIPDILDPDRYWTEELLKVNQDRLFSCSIDTPSISYVQGLFTSHEYSILAALEVRGKRFLKIRNPWGNSEWNGRWSDGSKEWTSEWLQVLPELQHTFGDDGQFLMEYEDFLMTWSSVARTRLFDSSWTMSSQWLNVNLRPFPSAWGFGDVSFTISVDGATPAIIVLSKLDERHFRQISAPCMHSIDFIIFKRGDQQPISHSSHDQLWRRSVNTEVELEPGEYVVHVRIDRDPSTEPDRTSWDKRKLARTETEKLLSQSIASNFNTKDLADKLPLGIDTLAGRDVTELELVHGPSETKVTVEVEQKPTEPESGKQQEPDKEVVTKGALETVEVKGESGGDKASTSVSLEVKESPEVAKVGGVEPAAAEVPAPDSTPAQAVHTGYTCDACKTSPIVGPRFHCLDSECADFDLCEKCMNSGIHPKEHRMLRINTPEEGEKLNISSSEGDVNTVTIGLRVYTKRNALAVIKGQLRHGAILQWSKKQKESA</sequence>
<dbReference type="Proteomes" id="UP000305948">
    <property type="component" value="Unassembled WGS sequence"/>
</dbReference>
<dbReference type="Pfam" id="PF00648">
    <property type="entry name" value="Peptidase_C2"/>
    <property type="match status" value="1"/>
</dbReference>
<keyword evidence="7" id="KW-0862">Zinc</keyword>
<reference evidence="14 15" key="1">
    <citation type="journal article" date="2019" name="Nat. Ecol. Evol.">
        <title>Megaphylogeny resolves global patterns of mushroom evolution.</title>
        <authorList>
            <person name="Varga T."/>
            <person name="Krizsan K."/>
            <person name="Foldi C."/>
            <person name="Dima B."/>
            <person name="Sanchez-Garcia M."/>
            <person name="Sanchez-Ramirez S."/>
            <person name="Szollosi G.J."/>
            <person name="Szarkandi J.G."/>
            <person name="Papp V."/>
            <person name="Albert L."/>
            <person name="Andreopoulos W."/>
            <person name="Angelini C."/>
            <person name="Antonin V."/>
            <person name="Barry K.W."/>
            <person name="Bougher N.L."/>
            <person name="Buchanan P."/>
            <person name="Buyck B."/>
            <person name="Bense V."/>
            <person name="Catcheside P."/>
            <person name="Chovatia M."/>
            <person name="Cooper J."/>
            <person name="Damon W."/>
            <person name="Desjardin D."/>
            <person name="Finy P."/>
            <person name="Geml J."/>
            <person name="Haridas S."/>
            <person name="Hughes K."/>
            <person name="Justo A."/>
            <person name="Karasinski D."/>
            <person name="Kautmanova I."/>
            <person name="Kiss B."/>
            <person name="Kocsube S."/>
            <person name="Kotiranta H."/>
            <person name="LaButti K.M."/>
            <person name="Lechner B.E."/>
            <person name="Liimatainen K."/>
            <person name="Lipzen A."/>
            <person name="Lukacs Z."/>
            <person name="Mihaltcheva S."/>
            <person name="Morgado L.N."/>
            <person name="Niskanen T."/>
            <person name="Noordeloos M.E."/>
            <person name="Ohm R.A."/>
            <person name="Ortiz-Santana B."/>
            <person name="Ovrebo C."/>
            <person name="Racz N."/>
            <person name="Riley R."/>
            <person name="Savchenko A."/>
            <person name="Shiryaev A."/>
            <person name="Soop K."/>
            <person name="Spirin V."/>
            <person name="Szebenyi C."/>
            <person name="Tomsovsky M."/>
            <person name="Tulloss R.E."/>
            <person name="Uehling J."/>
            <person name="Grigoriev I.V."/>
            <person name="Vagvolgyi C."/>
            <person name="Papp T."/>
            <person name="Martin F.M."/>
            <person name="Miettinen O."/>
            <person name="Hibbett D.S."/>
            <person name="Nagy L.G."/>
        </authorList>
    </citation>
    <scope>NUCLEOTIDE SEQUENCE [LARGE SCALE GENOMIC DNA]</scope>
    <source>
        <strain evidence="14 15">OMC1185</strain>
    </source>
</reference>
<evidence type="ECO:0000256" key="8">
    <source>
        <dbReference type="PIRSR" id="PIRSR622684-1"/>
    </source>
</evidence>
<dbReference type="PROSITE" id="PS50203">
    <property type="entry name" value="CALPAIN_CAT"/>
    <property type="match status" value="1"/>
</dbReference>
<keyword evidence="5 10" id="KW-0378">Hydrolase</keyword>
<feature type="compositionally biased region" description="Basic and acidic residues" evidence="11">
    <location>
        <begin position="561"/>
        <end position="584"/>
    </location>
</feature>
<gene>
    <name evidence="14" type="ORF">OE88DRAFT_1735983</name>
</gene>
<evidence type="ECO:0000256" key="1">
    <source>
        <dbReference type="ARBA" id="ARBA00007623"/>
    </source>
</evidence>
<accession>A0A5C3N080</accession>
<dbReference type="GO" id="GO:0006508">
    <property type="term" value="P:proteolysis"/>
    <property type="evidence" value="ECO:0007669"/>
    <property type="project" value="UniProtKB-KW"/>
</dbReference>
<organism evidence="14 15">
    <name type="scientific">Heliocybe sulcata</name>
    <dbReference type="NCBI Taxonomy" id="5364"/>
    <lineage>
        <taxon>Eukaryota</taxon>
        <taxon>Fungi</taxon>
        <taxon>Dikarya</taxon>
        <taxon>Basidiomycota</taxon>
        <taxon>Agaricomycotina</taxon>
        <taxon>Agaricomycetes</taxon>
        <taxon>Gloeophyllales</taxon>
        <taxon>Gloeophyllaceae</taxon>
        <taxon>Heliocybe</taxon>
    </lineage>
</organism>
<keyword evidence="4 9" id="KW-0863">Zinc-finger</keyword>
<dbReference type="Pfam" id="PF00569">
    <property type="entry name" value="ZZ"/>
    <property type="match status" value="1"/>
</dbReference>
<evidence type="ECO:0000259" key="13">
    <source>
        <dbReference type="PROSITE" id="PS50203"/>
    </source>
</evidence>
<evidence type="ECO:0000313" key="14">
    <source>
        <dbReference type="EMBL" id="TFK50435.1"/>
    </source>
</evidence>
<dbReference type="GO" id="GO:0008270">
    <property type="term" value="F:zinc ion binding"/>
    <property type="evidence" value="ECO:0007669"/>
    <property type="project" value="UniProtKB-KW"/>
</dbReference>
<keyword evidence="15" id="KW-1185">Reference proteome</keyword>
<dbReference type="AlphaFoldDB" id="A0A5C3N080"/>
<dbReference type="SUPFAM" id="SSF54001">
    <property type="entry name" value="Cysteine proteinases"/>
    <property type="match status" value="1"/>
</dbReference>
<evidence type="ECO:0000256" key="11">
    <source>
        <dbReference type="SAM" id="MobiDB-lite"/>
    </source>
</evidence>
<evidence type="ECO:0000256" key="9">
    <source>
        <dbReference type="PROSITE-ProRule" id="PRU00228"/>
    </source>
</evidence>
<evidence type="ECO:0000259" key="12">
    <source>
        <dbReference type="PROSITE" id="PS50135"/>
    </source>
</evidence>
<evidence type="ECO:0000256" key="10">
    <source>
        <dbReference type="PROSITE-ProRule" id="PRU00239"/>
    </source>
</evidence>